<evidence type="ECO:0000313" key="3">
    <source>
        <dbReference type="Proteomes" id="UP000198705"/>
    </source>
</evidence>
<evidence type="ECO:0000313" key="2">
    <source>
        <dbReference type="EMBL" id="SFN51119.1"/>
    </source>
</evidence>
<protein>
    <recommendedName>
        <fullName evidence="4">Magnesium citrate secondary transporter</fullName>
    </recommendedName>
</protein>
<feature type="transmembrane region" description="Helical" evidence="1">
    <location>
        <begin position="34"/>
        <end position="52"/>
    </location>
</feature>
<keyword evidence="1" id="KW-0812">Transmembrane</keyword>
<dbReference type="RefSeq" id="WP_092206433.1">
    <property type="nucleotide sequence ID" value="NZ_FOVN01000001.1"/>
</dbReference>
<dbReference type="Proteomes" id="UP000198705">
    <property type="component" value="Unassembled WGS sequence"/>
</dbReference>
<sequence>MKIIKHPVFIISALMALIIYMSQRFQLPLPNWIYFYVNNFLCMPVVLGLCLAIIRRLKKTENSYVPLVVVLGLTTYFAIYFEWFMPQISTRYTTDIIDIGLYYLGAILFFSIQKRLF</sequence>
<proteinExistence type="predicted"/>
<keyword evidence="3" id="KW-1185">Reference proteome</keyword>
<keyword evidence="1" id="KW-1133">Transmembrane helix</keyword>
<feature type="transmembrane region" description="Helical" evidence="1">
    <location>
        <begin position="96"/>
        <end position="112"/>
    </location>
</feature>
<dbReference type="OrthoDB" id="1447802at2"/>
<accession>A0A1I4ZMB1</accession>
<dbReference type="EMBL" id="FOVN01000001">
    <property type="protein sequence ID" value="SFN51119.1"/>
    <property type="molecule type" value="Genomic_DNA"/>
</dbReference>
<dbReference type="AlphaFoldDB" id="A0A1I4ZMB1"/>
<name>A0A1I4ZMB1_9FLAO</name>
<gene>
    <name evidence="2" type="ORF">SAMN04487989_101915</name>
</gene>
<reference evidence="3" key="1">
    <citation type="submission" date="2016-10" db="EMBL/GenBank/DDBJ databases">
        <authorList>
            <person name="Varghese N."/>
            <person name="Submissions S."/>
        </authorList>
    </citation>
    <scope>NUCLEOTIDE SEQUENCE [LARGE SCALE GENOMIC DNA]</scope>
    <source>
        <strain evidence="3">DSM 23925</strain>
    </source>
</reference>
<organism evidence="2 3">
    <name type="scientific">Bizionia echini</name>
    <dbReference type="NCBI Taxonomy" id="649333"/>
    <lineage>
        <taxon>Bacteria</taxon>
        <taxon>Pseudomonadati</taxon>
        <taxon>Bacteroidota</taxon>
        <taxon>Flavobacteriia</taxon>
        <taxon>Flavobacteriales</taxon>
        <taxon>Flavobacteriaceae</taxon>
        <taxon>Bizionia</taxon>
    </lineage>
</organism>
<feature type="transmembrane region" description="Helical" evidence="1">
    <location>
        <begin position="64"/>
        <end position="84"/>
    </location>
</feature>
<dbReference type="STRING" id="649333.SAMN04487989_101915"/>
<evidence type="ECO:0008006" key="4">
    <source>
        <dbReference type="Google" id="ProtNLM"/>
    </source>
</evidence>
<keyword evidence="1" id="KW-0472">Membrane</keyword>
<evidence type="ECO:0000256" key="1">
    <source>
        <dbReference type="SAM" id="Phobius"/>
    </source>
</evidence>